<dbReference type="AlphaFoldDB" id="A0AAD0FM94"/>
<evidence type="ECO:0000313" key="3">
    <source>
        <dbReference type="Proteomes" id="UP000234414"/>
    </source>
</evidence>
<feature type="transmembrane region" description="Helical" evidence="1">
    <location>
        <begin position="98"/>
        <end position="116"/>
    </location>
</feature>
<keyword evidence="1" id="KW-1133">Transmembrane helix</keyword>
<gene>
    <name evidence="2" type="ORF">SmaCSM2_09910</name>
</gene>
<evidence type="ECO:0008006" key="4">
    <source>
        <dbReference type="Google" id="ProtNLM"/>
    </source>
</evidence>
<sequence length="584" mass="65587">MFSCLFGAGIQWIHLRSDAPRLFGFPEFLSGLALLLLVWTIFDVRYRFRVATARIHVEKFAMIAMISVGCLTLLTDWWRATSRPVIAGSLLTPETWQAALAAVFFATLIAWTIAAFSSSNRFSAANANRFSEAVQKIIDRGRPDEISVLVEELGRSMGEIARHLHAPETAPSDERSAHACAERIANRFKDRNVCRTIVVECPTAIPAFFREIPSTDRPHPAAIRFAENLVAEAIRLDGSFLYNEDYFPADDIDDEAPPHPASAALVCNRALLDNSSDLLAPREGSAVRLSLPQWHAYLGLVSLAHAAWMENPSPEPPDALHWARFFIDRQTSDLAQIREPVTFRSESYKSVEKELQFIGRLIAQLPETPPPSTGRWEPAISYIEAMAFSLIESAAEMKAPQASATKIQFSLIWEHLFSHSIRASAAGRQFQERIAARMLASIRECPSPDAVRLLSFCINALGLSATTAESRYGEPWRAFHMDLLAWMKTHLGPLLERYPRMSEDFVEGIEYDAPNHTLIRWYVKRGQRQPHPQTLLLTHRESIRQPSDSDQKPRGASNSLAWILRAAESAAQRILELARRTNNP</sequence>
<dbReference type="EMBL" id="CP025298">
    <property type="protein sequence ID" value="AUI07479.1"/>
    <property type="molecule type" value="Genomic_DNA"/>
</dbReference>
<dbReference type="Proteomes" id="UP000234414">
    <property type="component" value="Chromosome"/>
</dbReference>
<keyword evidence="1" id="KW-0812">Transmembrane</keyword>
<name>A0AAD0FM94_STEMA</name>
<evidence type="ECO:0000313" key="2">
    <source>
        <dbReference type="EMBL" id="AUI07479.1"/>
    </source>
</evidence>
<accession>A0AAD0FM94</accession>
<feature type="transmembrane region" description="Helical" evidence="1">
    <location>
        <begin position="60"/>
        <end position="78"/>
    </location>
</feature>
<feature type="transmembrane region" description="Helical" evidence="1">
    <location>
        <begin position="28"/>
        <end position="48"/>
    </location>
</feature>
<reference evidence="2 3" key="1">
    <citation type="submission" date="2017-12" db="EMBL/GenBank/DDBJ databases">
        <title>Complete Genome Sequence of Stenotrophomonas maltophilia CSM2.</title>
        <authorList>
            <person name="Castro-Jaimes S."/>
            <person name="Lopez-Leal G."/>
            <person name="Barberena Jonas C."/>
            <person name="Bustos P."/>
            <person name="Perez-Oseguera A."/>
            <person name="Cevallos M.A."/>
        </authorList>
    </citation>
    <scope>NUCLEOTIDE SEQUENCE [LARGE SCALE GENOMIC DNA]</scope>
    <source>
        <strain evidence="2 3">CSM2</strain>
    </source>
</reference>
<protein>
    <recommendedName>
        <fullName evidence="4">Transmembrane protein</fullName>
    </recommendedName>
</protein>
<keyword evidence="1" id="KW-0472">Membrane</keyword>
<evidence type="ECO:0000256" key="1">
    <source>
        <dbReference type="SAM" id="Phobius"/>
    </source>
</evidence>
<organism evidence="2 3">
    <name type="scientific">Stenotrophomonas maltophilia</name>
    <name type="common">Pseudomonas maltophilia</name>
    <name type="synonym">Xanthomonas maltophilia</name>
    <dbReference type="NCBI Taxonomy" id="40324"/>
    <lineage>
        <taxon>Bacteria</taxon>
        <taxon>Pseudomonadati</taxon>
        <taxon>Pseudomonadota</taxon>
        <taxon>Gammaproteobacteria</taxon>
        <taxon>Lysobacterales</taxon>
        <taxon>Lysobacteraceae</taxon>
        <taxon>Stenotrophomonas</taxon>
        <taxon>Stenotrophomonas maltophilia group</taxon>
    </lineage>
</organism>
<proteinExistence type="predicted"/>
<dbReference type="RefSeq" id="WP_101765390.1">
    <property type="nucleotide sequence ID" value="NZ_CP025298.1"/>
</dbReference>